<feature type="coiled-coil region" evidence="3">
    <location>
        <begin position="310"/>
        <end position="337"/>
    </location>
</feature>
<dbReference type="InterPro" id="IPR004088">
    <property type="entry name" value="KH_dom_type_1"/>
</dbReference>
<feature type="domain" description="K Homology" evidence="5">
    <location>
        <begin position="184"/>
        <end position="260"/>
    </location>
</feature>
<feature type="compositionally biased region" description="Low complexity" evidence="4">
    <location>
        <begin position="451"/>
        <end position="461"/>
    </location>
</feature>
<sequence>MGDIAPAPEPRTLIEGSGSGSESTHQQPQEESASTSQPAVTSSTLPLNPRKALPLAVLGSPSGEEGNCYCKILVTNQLAGIIIGQAGHEIRTLKNITGAKIVLSPHGMYFPGTTERIAAVEGPEQAVFHVLDWILEKMAAVEALSVFPDPAASQPTVPPPLPYAHNSHLQQQQLPQLLPLWAPRSSSVRICVPRAVVGSLIGKNGGYIQSLRVATGASINISPLFVTAEEACAERIVSVESRRRPSLKTAAFTLIRKINEHPERSSCRHVCYFRKHSFDSPLAEPLVASAAAAASGAAKPLSDFKFVRQQHQHDEQLQQLQRQLEQHQSEASRRRTVSLVMGSARPSALLNMKDLVVLDGTNNCGNSSAQSSGIGTASGAEEHFASAFKRFCEARAATTKPEEACAPAGGGSPWDLSRCSTAIGSSDRLPPITEDISTGTTPVTNGKDPTQHQAVASQHAQQDVEQETRKFEQHELEKGLQQELREELQQELQQELKQEQNLHEEQQQQRKSTLLLLRSSWLLVHLPPLPYVDAT</sequence>
<dbReference type="SUPFAM" id="SSF54791">
    <property type="entry name" value="Eukaryotic type KH-domain (KH-domain type I)"/>
    <property type="match status" value="2"/>
</dbReference>
<accession>A0A1D3D604</accession>
<comment type="caution">
    <text evidence="6">The sequence shown here is derived from an EMBL/GenBank/DDBJ whole genome shotgun (WGS) entry which is preliminary data.</text>
</comment>
<dbReference type="VEuPathDB" id="ToxoDB:LOC34618739"/>
<dbReference type="CDD" id="cd22435">
    <property type="entry name" value="KH-I_NOVA_rpt1"/>
    <property type="match status" value="1"/>
</dbReference>
<dbReference type="PANTHER" id="PTHR10288">
    <property type="entry name" value="KH DOMAIN CONTAINING RNA BINDING PROTEIN"/>
    <property type="match status" value="1"/>
</dbReference>
<dbReference type="VEuPathDB" id="ToxoDB:cyc_01789"/>
<keyword evidence="3" id="KW-0175">Coiled coil</keyword>
<evidence type="ECO:0000256" key="1">
    <source>
        <dbReference type="ARBA" id="ARBA00022737"/>
    </source>
</evidence>
<evidence type="ECO:0000256" key="4">
    <source>
        <dbReference type="SAM" id="MobiDB-lite"/>
    </source>
</evidence>
<feature type="region of interest" description="Disordered" evidence="4">
    <location>
        <begin position="1"/>
        <end position="47"/>
    </location>
</feature>
<feature type="region of interest" description="Disordered" evidence="4">
    <location>
        <begin position="403"/>
        <end position="466"/>
    </location>
</feature>
<evidence type="ECO:0000256" key="2">
    <source>
        <dbReference type="PROSITE-ProRule" id="PRU00117"/>
    </source>
</evidence>
<feature type="compositionally biased region" description="Polar residues" evidence="4">
    <location>
        <begin position="435"/>
        <end position="448"/>
    </location>
</feature>
<keyword evidence="2" id="KW-0694">RNA-binding</keyword>
<keyword evidence="7" id="KW-1185">Reference proteome</keyword>
<feature type="domain" description="K Homology" evidence="5">
    <location>
        <begin position="66"/>
        <end position="139"/>
    </location>
</feature>
<dbReference type="InterPro" id="IPR004087">
    <property type="entry name" value="KH_dom"/>
</dbReference>
<dbReference type="Proteomes" id="UP000095192">
    <property type="component" value="Unassembled WGS sequence"/>
</dbReference>
<dbReference type="EMBL" id="JROU02000593">
    <property type="protein sequence ID" value="OEH78869.1"/>
    <property type="molecule type" value="Genomic_DNA"/>
</dbReference>
<dbReference type="AlphaFoldDB" id="A0A1D3D604"/>
<dbReference type="InParanoid" id="A0A1D3D604"/>
<dbReference type="GO" id="GO:0003723">
    <property type="term" value="F:RNA binding"/>
    <property type="evidence" value="ECO:0007669"/>
    <property type="project" value="UniProtKB-UniRule"/>
</dbReference>
<evidence type="ECO:0000313" key="7">
    <source>
        <dbReference type="Proteomes" id="UP000095192"/>
    </source>
</evidence>
<reference evidence="6 7" key="1">
    <citation type="journal article" date="2016" name="BMC Genomics">
        <title>Comparative genomics reveals Cyclospora cayetanensis possesses coccidia-like metabolism and invasion components but unique surface antigens.</title>
        <authorList>
            <person name="Liu S."/>
            <person name="Wang L."/>
            <person name="Zheng H."/>
            <person name="Xu Z."/>
            <person name="Roellig D.M."/>
            <person name="Li N."/>
            <person name="Frace M.A."/>
            <person name="Tang K."/>
            <person name="Arrowood M.J."/>
            <person name="Moss D.M."/>
            <person name="Zhang L."/>
            <person name="Feng Y."/>
            <person name="Xiao L."/>
        </authorList>
    </citation>
    <scope>NUCLEOTIDE SEQUENCE [LARGE SCALE GENOMIC DNA]</scope>
    <source>
        <strain evidence="6 7">CHN_HEN01</strain>
    </source>
</reference>
<dbReference type="InterPro" id="IPR047275">
    <property type="entry name" value="KH-I_NOVA_rpt1"/>
</dbReference>
<dbReference type="InterPro" id="IPR036612">
    <property type="entry name" value="KH_dom_type_1_sf"/>
</dbReference>
<proteinExistence type="predicted"/>
<feature type="compositionally biased region" description="Polar residues" evidence="4">
    <location>
        <begin position="20"/>
        <end position="46"/>
    </location>
</feature>
<organism evidence="6 7">
    <name type="scientific">Cyclospora cayetanensis</name>
    <dbReference type="NCBI Taxonomy" id="88456"/>
    <lineage>
        <taxon>Eukaryota</taxon>
        <taxon>Sar</taxon>
        <taxon>Alveolata</taxon>
        <taxon>Apicomplexa</taxon>
        <taxon>Conoidasida</taxon>
        <taxon>Coccidia</taxon>
        <taxon>Eucoccidiorida</taxon>
        <taxon>Eimeriorina</taxon>
        <taxon>Eimeriidae</taxon>
        <taxon>Cyclospora</taxon>
    </lineage>
</organism>
<evidence type="ECO:0000259" key="5">
    <source>
        <dbReference type="SMART" id="SM00322"/>
    </source>
</evidence>
<gene>
    <name evidence="6" type="ORF">cyc_01789</name>
</gene>
<dbReference type="PROSITE" id="PS50084">
    <property type="entry name" value="KH_TYPE_1"/>
    <property type="match status" value="2"/>
</dbReference>
<dbReference type="SMART" id="SM00322">
    <property type="entry name" value="KH"/>
    <property type="match status" value="2"/>
</dbReference>
<evidence type="ECO:0000256" key="3">
    <source>
        <dbReference type="SAM" id="Coils"/>
    </source>
</evidence>
<dbReference type="Pfam" id="PF00013">
    <property type="entry name" value="KH_1"/>
    <property type="match status" value="2"/>
</dbReference>
<evidence type="ECO:0000313" key="6">
    <source>
        <dbReference type="EMBL" id="OEH78869.1"/>
    </source>
</evidence>
<protein>
    <submittedName>
        <fullName evidence="6">KH domain-containing protein</fullName>
    </submittedName>
</protein>
<keyword evidence="1" id="KW-0677">Repeat</keyword>
<dbReference type="Gene3D" id="3.30.1370.10">
    <property type="entry name" value="K Homology domain, type 1"/>
    <property type="match status" value="2"/>
</dbReference>
<name>A0A1D3D604_9EIME</name>